<evidence type="ECO:0000256" key="4">
    <source>
        <dbReference type="ARBA" id="ARBA00022595"/>
    </source>
</evidence>
<dbReference type="KEGG" id="vg:80527934"/>
<keyword evidence="6" id="KW-0832">Ubl conjugation</keyword>
<evidence type="ECO:0000256" key="13">
    <source>
        <dbReference type="ARBA" id="ARBA00023157"/>
    </source>
</evidence>
<evidence type="ECO:0000256" key="8">
    <source>
        <dbReference type="ARBA" id="ARBA00022921"/>
    </source>
</evidence>
<dbReference type="Proteomes" id="UP000318653">
    <property type="component" value="Segment"/>
</dbReference>
<evidence type="ECO:0000256" key="3">
    <source>
        <dbReference type="ARBA" id="ARBA00022581"/>
    </source>
</evidence>
<name>A0A4P8PIX1_9ADEN</name>
<keyword evidence="14" id="KW-1035">Host cytoplasm</keyword>
<proteinExistence type="predicted"/>
<keyword evidence="8" id="KW-0426">Late protein</keyword>
<keyword evidence="4" id="KW-1162">Viral penetration into host cytoplasm</keyword>
<evidence type="ECO:0000256" key="16">
    <source>
        <dbReference type="SAM" id="MobiDB-lite"/>
    </source>
</evidence>
<evidence type="ECO:0000256" key="15">
    <source>
        <dbReference type="ARBA" id="ARBA00023296"/>
    </source>
</evidence>
<keyword evidence="10" id="KW-1177">Microtubular inwards viral transport</keyword>
<evidence type="ECO:0000256" key="9">
    <source>
        <dbReference type="ARBA" id="ARBA00022950"/>
    </source>
</evidence>
<sequence length="237" mass="25642">MFSHLAPSLGGQPLCSSYNPRGDDLLHGDGLWDSFKTGFSNFGTNAGNFLSKVGHSAYSGAKKFANSSVGQTIKDGIKKSGVIENLVGTAGTTLNSLADIARMKAEMDMQRLAQQSMGITPEDILRAQAAQNQPMRPQTKPAQPPRRKKKVVRKKKYYPTASITPAPIASTLPAPLPETGGPLQKQKEDVMSHPVPQNLPPPIIPKKRRLSHVAGYGRGMLPFCGRGVSYSKLRKCY</sequence>
<evidence type="ECO:0000256" key="11">
    <source>
        <dbReference type="ARBA" id="ARBA00023099"/>
    </source>
</evidence>
<dbReference type="GO" id="GO:0075521">
    <property type="term" value="P:microtubule-dependent intracellular transport of viral material towards nucleus"/>
    <property type="evidence" value="ECO:0007669"/>
    <property type="project" value="UniProtKB-KW"/>
</dbReference>
<keyword evidence="7" id="KW-0946">Virion</keyword>
<dbReference type="GeneID" id="80527934"/>
<keyword evidence="18" id="KW-1185">Reference proteome</keyword>
<evidence type="ECO:0000256" key="14">
    <source>
        <dbReference type="ARBA" id="ARBA00023200"/>
    </source>
</evidence>
<keyword evidence="13" id="KW-1015">Disulfide bond</keyword>
<keyword evidence="12" id="KW-1176">Cytoplasmic inwards viral transport</keyword>
<dbReference type="Pfam" id="PF02993">
    <property type="entry name" value="MCPVI"/>
    <property type="match status" value="1"/>
</dbReference>
<dbReference type="GO" id="GO:0043657">
    <property type="term" value="C:host cell"/>
    <property type="evidence" value="ECO:0007669"/>
    <property type="project" value="GOC"/>
</dbReference>
<evidence type="ECO:0000313" key="18">
    <source>
        <dbReference type="Proteomes" id="UP000318653"/>
    </source>
</evidence>
<keyword evidence="15" id="KW-1160">Virus entry into host cell</keyword>
<keyword evidence="9" id="KW-0118">Viral capsid assembly</keyword>
<organism evidence="17">
    <name type="scientific">White sturgeon adenovirus 1</name>
    <dbReference type="NCBI Taxonomy" id="2580388"/>
    <lineage>
        <taxon>Viruses</taxon>
        <taxon>Varidnaviria</taxon>
        <taxon>Bamfordvirae</taxon>
        <taxon>Preplasmiviricota</taxon>
        <taxon>Polisuviricotina</taxon>
        <taxon>Pharingeaviricetes</taxon>
        <taxon>Rowavirales</taxon>
        <taxon>Adenoviridae</taxon>
        <taxon>Ichtadenovirus</taxon>
        <taxon>Ichtadenovirus acipenseris</taxon>
        <taxon>Sturgeon ichtadenovirus A</taxon>
    </lineage>
</organism>
<keyword evidence="5" id="KW-1188">Viral release from host cell</keyword>
<dbReference type="EMBL" id="MK101347">
    <property type="protein sequence ID" value="QCQ84157.1"/>
    <property type="molecule type" value="Genomic_DNA"/>
</dbReference>
<dbReference type="InterPro" id="IPR004243">
    <property type="entry name" value="McpVI"/>
</dbReference>
<keyword evidence="11" id="KW-1174">Viral penetration via lysis of host organellar membrane</keyword>
<feature type="compositionally biased region" description="Basic residues" evidence="16">
    <location>
        <begin position="145"/>
        <end position="156"/>
    </location>
</feature>
<keyword evidence="1" id="KW-0167">Capsid protein</keyword>
<dbReference type="RefSeq" id="YP_010790529.1">
    <property type="nucleotide sequence ID" value="NC_075448.1"/>
</dbReference>
<dbReference type="GO" id="GO:0039664">
    <property type="term" value="P:lysis of host organelle involved in viral entry into host cell"/>
    <property type="evidence" value="ECO:0007669"/>
    <property type="project" value="UniProtKB-KW"/>
</dbReference>
<feature type="region of interest" description="Disordered" evidence="16">
    <location>
        <begin position="130"/>
        <end position="156"/>
    </location>
</feature>
<evidence type="ECO:0000313" key="17">
    <source>
        <dbReference type="EMBL" id="QCQ84157.1"/>
    </source>
</evidence>
<evidence type="ECO:0000256" key="6">
    <source>
        <dbReference type="ARBA" id="ARBA00022843"/>
    </source>
</evidence>
<evidence type="ECO:0000256" key="2">
    <source>
        <dbReference type="ARBA" id="ARBA00022562"/>
    </source>
</evidence>
<keyword evidence="3" id="KW-0945">Host-virus interaction</keyword>
<accession>A0A4P8PIX1</accession>
<feature type="region of interest" description="Disordered" evidence="16">
    <location>
        <begin position="168"/>
        <end position="187"/>
    </location>
</feature>
<dbReference type="GO" id="GO:0019028">
    <property type="term" value="C:viral capsid"/>
    <property type="evidence" value="ECO:0007669"/>
    <property type="project" value="UniProtKB-KW"/>
</dbReference>
<evidence type="ECO:0000256" key="5">
    <source>
        <dbReference type="ARBA" id="ARBA00022612"/>
    </source>
</evidence>
<keyword evidence="2" id="KW-1048">Host nucleus</keyword>
<reference evidence="17" key="1">
    <citation type="journal article" date="2019" name="Infect. Genet. Evol.">
        <title>Unconventional gene arrangement and content revealed by full genome analysis of the white sturgeon adenovirus, the single member of the genus Ichtadenovirus.</title>
        <authorList>
            <person name="Doszpoly A."/>
            <person name="Harrach B."/>
            <person name="LaPatra S."/>
            <person name="Benko M."/>
        </authorList>
    </citation>
    <scope>NUCLEOTIDE SEQUENCE</scope>
    <source>
        <strain evidence="17">WSAdV1/1996</strain>
    </source>
</reference>
<evidence type="ECO:0000256" key="7">
    <source>
        <dbReference type="ARBA" id="ARBA00022844"/>
    </source>
</evidence>
<evidence type="ECO:0000256" key="12">
    <source>
        <dbReference type="ARBA" id="ARBA00023120"/>
    </source>
</evidence>
<evidence type="ECO:0000256" key="10">
    <source>
        <dbReference type="ARBA" id="ARBA00022952"/>
    </source>
</evidence>
<protein>
    <submittedName>
        <fullName evidence="17">PVI</fullName>
    </submittedName>
</protein>
<evidence type="ECO:0000256" key="1">
    <source>
        <dbReference type="ARBA" id="ARBA00022561"/>
    </source>
</evidence>